<feature type="region of interest" description="Disordered" evidence="1">
    <location>
        <begin position="173"/>
        <end position="260"/>
    </location>
</feature>
<evidence type="ECO:0000256" key="1">
    <source>
        <dbReference type="SAM" id="MobiDB-lite"/>
    </source>
</evidence>
<sequence>MSSAELGANHVAVKRAWRLGWLSRWNGQDALPFSFLCVCVVNGAPRPPSGPSFNEAPMRRSVAANLLKPWFLLMLGMTLTTLCLAVPKKRRPRRTPLAEEDARETQADRPPCLQHRDMSPAGMLPADPGLPSESTDGWRYSQPPNILSTGLTQGTMRTPHLDDAQAFCTRSDRPREDNLAGESHPEHSLQTKEATHPSNGSNDKKQPSHSESPTQDGKCNFEDEDVAMQKDPDHDGSEDRTAGQTAKYSPELLFHARAQG</sequence>
<organism evidence="2 3">
    <name type="scientific">Symbiodinium natans</name>
    <dbReference type="NCBI Taxonomy" id="878477"/>
    <lineage>
        <taxon>Eukaryota</taxon>
        <taxon>Sar</taxon>
        <taxon>Alveolata</taxon>
        <taxon>Dinophyceae</taxon>
        <taxon>Suessiales</taxon>
        <taxon>Symbiodiniaceae</taxon>
        <taxon>Symbiodinium</taxon>
    </lineage>
</organism>
<feature type="compositionally biased region" description="Basic and acidic residues" evidence="1">
    <location>
        <begin position="227"/>
        <end position="241"/>
    </location>
</feature>
<reference evidence="2" key="1">
    <citation type="submission" date="2021-02" db="EMBL/GenBank/DDBJ databases">
        <authorList>
            <person name="Dougan E. K."/>
            <person name="Rhodes N."/>
            <person name="Thang M."/>
            <person name="Chan C."/>
        </authorList>
    </citation>
    <scope>NUCLEOTIDE SEQUENCE</scope>
</reference>
<feature type="compositionally biased region" description="Polar residues" evidence="1">
    <location>
        <begin position="142"/>
        <end position="156"/>
    </location>
</feature>
<proteinExistence type="predicted"/>
<evidence type="ECO:0000313" key="3">
    <source>
        <dbReference type="Proteomes" id="UP000604046"/>
    </source>
</evidence>
<feature type="region of interest" description="Disordered" evidence="1">
    <location>
        <begin position="90"/>
        <end position="157"/>
    </location>
</feature>
<dbReference type="EMBL" id="CAJNDS010002046">
    <property type="protein sequence ID" value="CAE7298307.1"/>
    <property type="molecule type" value="Genomic_DNA"/>
</dbReference>
<accession>A0A812N7Y7</accession>
<gene>
    <name evidence="2" type="ORF">SNAT2548_LOCUS15704</name>
</gene>
<keyword evidence="3" id="KW-1185">Reference proteome</keyword>
<dbReference type="AlphaFoldDB" id="A0A812N7Y7"/>
<comment type="caution">
    <text evidence="2">The sequence shown here is derived from an EMBL/GenBank/DDBJ whole genome shotgun (WGS) entry which is preliminary data.</text>
</comment>
<feature type="compositionally biased region" description="Basic and acidic residues" evidence="1">
    <location>
        <begin position="173"/>
        <end position="195"/>
    </location>
</feature>
<protein>
    <submittedName>
        <fullName evidence="2">Uncharacterized protein</fullName>
    </submittedName>
</protein>
<name>A0A812N7Y7_9DINO</name>
<dbReference type="Proteomes" id="UP000604046">
    <property type="component" value="Unassembled WGS sequence"/>
</dbReference>
<evidence type="ECO:0000313" key="2">
    <source>
        <dbReference type="EMBL" id="CAE7298307.1"/>
    </source>
</evidence>